<protein>
    <submittedName>
        <fullName evidence="10">Glycosyl hydrolase family 28</fullName>
    </submittedName>
</protein>
<evidence type="ECO:0000256" key="3">
    <source>
        <dbReference type="ARBA" id="ARBA00022801"/>
    </source>
</evidence>
<dbReference type="InterPro" id="IPR011050">
    <property type="entry name" value="Pectin_lyase_fold/virulence"/>
</dbReference>
<sequence length="482" mass="54505">MISTRTELITYPAPLEAVVNNDFSVRVRLENGVWHELFPYLVPVDMHNVRETSMVSFDFEGVVEVEVTKRDGILESVDIRPNSFEIPFNQIGNTVTFKLDRPRKLSFEANGERFHNLHLFANPLETNVPDLEDPRTIYIKPGNHRMEELVAPLTTPSDGEGELPEILYFGPGMHFIEEKILRIPSGKTVYIAGGAMVVGSMICDHVEDVTIRGRGIVYLTNIEKTTYLRTVQIDFSRNITVEGIISVDPPHYSIHLGKSEHVHISNFKTFSTRGWSDGIDMMSCSYVNIDDVFLRTSDDCIAIYGSRGIFYGDSTNISVRNSVLWADVAHPMMIGVHGDHEHDGDIIENIVFDNIDILEHHEPQDGYWGCMTINAADKNTVRNVTYKNIRVEQFELGRLIDIRVFQNPKYNPSPGNRVENIRFENIEFNGICENPSVIEGFDGDRIVDGITIENFRINGIQVTDALSGNIQVGKYVNNVVVK</sequence>
<proteinExistence type="inferred from homology"/>
<keyword evidence="3 9" id="KW-0378">Hydrolase</keyword>
<evidence type="ECO:0000256" key="6">
    <source>
        <dbReference type="ARBA" id="ARBA00023295"/>
    </source>
</evidence>
<dbReference type="GO" id="GO:0000272">
    <property type="term" value="P:polysaccharide catabolic process"/>
    <property type="evidence" value="ECO:0007669"/>
    <property type="project" value="UniProtKB-KW"/>
</dbReference>
<evidence type="ECO:0000313" key="11">
    <source>
        <dbReference type="Proteomes" id="UP000252415"/>
    </source>
</evidence>
<dbReference type="Pfam" id="PF00295">
    <property type="entry name" value="Glyco_hydro_28"/>
    <property type="match status" value="1"/>
</dbReference>
<dbReference type="AlphaFoldDB" id="A0A368VUG2"/>
<evidence type="ECO:0000256" key="1">
    <source>
        <dbReference type="ARBA" id="ARBA00008834"/>
    </source>
</evidence>
<keyword evidence="4" id="KW-0325">Glycoprotein</keyword>
<keyword evidence="11" id="KW-1185">Reference proteome</keyword>
<dbReference type="PANTHER" id="PTHR31736:SF9">
    <property type="entry name" value="ENDO-XYLOGALACTURONAN HYDROLASE A-RELATED"/>
    <property type="match status" value="1"/>
</dbReference>
<comment type="function">
    <text evidence="8">Pectinolytic enzyme involved in the degradation of xylogalacturonan (xga), a galacturonan backbone heavily substituted with xylose, and which is one important component of the hairy regions of pectin. Activity requires a galacturonic acid backbone substituted with xylose.</text>
</comment>
<organism evidence="10 11">
    <name type="scientific">Paenibacillus prosopidis</name>
    <dbReference type="NCBI Taxonomy" id="630520"/>
    <lineage>
        <taxon>Bacteria</taxon>
        <taxon>Bacillati</taxon>
        <taxon>Bacillota</taxon>
        <taxon>Bacilli</taxon>
        <taxon>Bacillales</taxon>
        <taxon>Paenibacillaceae</taxon>
        <taxon>Paenibacillus</taxon>
    </lineage>
</organism>
<dbReference type="RefSeq" id="WP_114381295.1">
    <property type="nucleotide sequence ID" value="NZ_QPJD01000010.1"/>
</dbReference>
<comment type="similarity">
    <text evidence="1 9">Belongs to the glycosyl hydrolase 28 family.</text>
</comment>
<gene>
    <name evidence="10" type="ORF">DFP97_11031</name>
</gene>
<evidence type="ECO:0000256" key="8">
    <source>
        <dbReference type="ARBA" id="ARBA00037278"/>
    </source>
</evidence>
<keyword evidence="7" id="KW-0624">Polysaccharide degradation</keyword>
<evidence type="ECO:0000256" key="2">
    <source>
        <dbReference type="ARBA" id="ARBA00022737"/>
    </source>
</evidence>
<evidence type="ECO:0000256" key="9">
    <source>
        <dbReference type="RuleBase" id="RU361169"/>
    </source>
</evidence>
<dbReference type="PANTHER" id="PTHR31736">
    <property type="match status" value="1"/>
</dbReference>
<evidence type="ECO:0000313" key="10">
    <source>
        <dbReference type="EMBL" id="RCW45443.1"/>
    </source>
</evidence>
<dbReference type="SUPFAM" id="SSF51126">
    <property type="entry name" value="Pectin lyase-like"/>
    <property type="match status" value="1"/>
</dbReference>
<dbReference type="GO" id="GO:0004650">
    <property type="term" value="F:polygalacturonase activity"/>
    <property type="evidence" value="ECO:0007669"/>
    <property type="project" value="InterPro"/>
</dbReference>
<dbReference type="Gene3D" id="2.160.20.10">
    <property type="entry name" value="Single-stranded right-handed beta-helix, Pectin lyase-like"/>
    <property type="match status" value="1"/>
</dbReference>
<evidence type="ECO:0000256" key="7">
    <source>
        <dbReference type="ARBA" id="ARBA00023326"/>
    </source>
</evidence>
<keyword evidence="6 9" id="KW-0326">Glycosidase</keyword>
<dbReference type="EMBL" id="QPJD01000010">
    <property type="protein sequence ID" value="RCW45443.1"/>
    <property type="molecule type" value="Genomic_DNA"/>
</dbReference>
<evidence type="ECO:0000256" key="4">
    <source>
        <dbReference type="ARBA" id="ARBA00023180"/>
    </source>
</evidence>
<keyword evidence="5" id="KW-0119">Carbohydrate metabolism</keyword>
<accession>A0A368VUG2</accession>
<keyword evidence="2" id="KW-0677">Repeat</keyword>
<reference evidence="10 11" key="1">
    <citation type="submission" date="2018-07" db="EMBL/GenBank/DDBJ databases">
        <title>Genomic Encyclopedia of Type Strains, Phase III (KMG-III): the genomes of soil and plant-associated and newly described type strains.</title>
        <authorList>
            <person name="Whitman W."/>
        </authorList>
    </citation>
    <scope>NUCLEOTIDE SEQUENCE [LARGE SCALE GENOMIC DNA]</scope>
    <source>
        <strain evidence="10 11">CECT 7506</strain>
    </source>
</reference>
<dbReference type="OrthoDB" id="9795222at2"/>
<comment type="caution">
    <text evidence="10">The sequence shown here is derived from an EMBL/GenBank/DDBJ whole genome shotgun (WGS) entry which is preliminary data.</text>
</comment>
<dbReference type="InterPro" id="IPR012334">
    <property type="entry name" value="Pectin_lyas_fold"/>
</dbReference>
<dbReference type="InterPro" id="IPR000743">
    <property type="entry name" value="Glyco_hydro_28"/>
</dbReference>
<name>A0A368VUG2_9BACL</name>
<dbReference type="Proteomes" id="UP000252415">
    <property type="component" value="Unassembled WGS sequence"/>
</dbReference>
<evidence type="ECO:0000256" key="5">
    <source>
        <dbReference type="ARBA" id="ARBA00023277"/>
    </source>
</evidence>